<dbReference type="InterPro" id="IPR038063">
    <property type="entry name" value="Transpep_catalytic_dom"/>
</dbReference>
<keyword evidence="3 6" id="KW-0133">Cell shape</keyword>
<dbReference type="InterPro" id="IPR005490">
    <property type="entry name" value="LD_TPept_cat_dom"/>
</dbReference>
<dbReference type="EMBL" id="JBHUCP010000025">
    <property type="protein sequence ID" value="MFD1533293.1"/>
    <property type="molecule type" value="Genomic_DNA"/>
</dbReference>
<dbReference type="CDD" id="cd16913">
    <property type="entry name" value="YkuD_like"/>
    <property type="match status" value="1"/>
</dbReference>
<comment type="pathway">
    <text evidence="1 6">Cell wall biogenesis; peptidoglycan biosynthesis.</text>
</comment>
<keyword evidence="2 9" id="KW-0808">Transferase</keyword>
<dbReference type="GO" id="GO:0016740">
    <property type="term" value="F:transferase activity"/>
    <property type="evidence" value="ECO:0007669"/>
    <property type="project" value="UniProtKB-KW"/>
</dbReference>
<reference evidence="10" key="1">
    <citation type="journal article" date="2019" name="Int. J. Syst. Evol. Microbiol.">
        <title>The Global Catalogue of Microorganisms (GCM) 10K type strain sequencing project: providing services to taxonomists for standard genome sequencing and annotation.</title>
        <authorList>
            <consortium name="The Broad Institute Genomics Platform"/>
            <consortium name="The Broad Institute Genome Sequencing Center for Infectious Disease"/>
            <person name="Wu L."/>
            <person name="Ma J."/>
        </authorList>
    </citation>
    <scope>NUCLEOTIDE SEQUENCE [LARGE SCALE GENOMIC DNA]</scope>
    <source>
        <strain evidence="10">JCM 12165</strain>
    </source>
</reference>
<keyword evidence="4 6" id="KW-0573">Peptidoglycan synthesis</keyword>
<gene>
    <name evidence="9" type="ORF">ACFSCY_28100</name>
</gene>
<name>A0ABW4FT59_9PSEU</name>
<evidence type="ECO:0000313" key="10">
    <source>
        <dbReference type="Proteomes" id="UP001597145"/>
    </source>
</evidence>
<evidence type="ECO:0000256" key="2">
    <source>
        <dbReference type="ARBA" id="ARBA00022679"/>
    </source>
</evidence>
<comment type="caution">
    <text evidence="9">The sequence shown here is derived from an EMBL/GenBank/DDBJ whole genome shotgun (WGS) entry which is preliminary data.</text>
</comment>
<evidence type="ECO:0000256" key="6">
    <source>
        <dbReference type="PROSITE-ProRule" id="PRU01373"/>
    </source>
</evidence>
<evidence type="ECO:0000256" key="1">
    <source>
        <dbReference type="ARBA" id="ARBA00004752"/>
    </source>
</evidence>
<proteinExistence type="predicted"/>
<feature type="domain" description="L,D-TPase catalytic" evidence="8">
    <location>
        <begin position="58"/>
        <end position="164"/>
    </location>
</feature>
<organism evidence="9 10">
    <name type="scientific">Pseudonocardia aurantiaca</name>
    <dbReference type="NCBI Taxonomy" id="75290"/>
    <lineage>
        <taxon>Bacteria</taxon>
        <taxon>Bacillati</taxon>
        <taxon>Actinomycetota</taxon>
        <taxon>Actinomycetes</taxon>
        <taxon>Pseudonocardiales</taxon>
        <taxon>Pseudonocardiaceae</taxon>
        <taxon>Pseudonocardia</taxon>
    </lineage>
</organism>
<keyword evidence="5 6" id="KW-0961">Cell wall biogenesis/degradation</keyword>
<feature type="active site" description="Nucleophile" evidence="6">
    <location>
        <position position="140"/>
    </location>
</feature>
<dbReference type="SUPFAM" id="SSF141523">
    <property type="entry name" value="L,D-transpeptidase catalytic domain-like"/>
    <property type="match status" value="1"/>
</dbReference>
<evidence type="ECO:0000259" key="8">
    <source>
        <dbReference type="PROSITE" id="PS52029"/>
    </source>
</evidence>
<dbReference type="PANTHER" id="PTHR30582">
    <property type="entry name" value="L,D-TRANSPEPTIDASE"/>
    <property type="match status" value="1"/>
</dbReference>
<evidence type="ECO:0000256" key="5">
    <source>
        <dbReference type="ARBA" id="ARBA00023316"/>
    </source>
</evidence>
<dbReference type="InterPro" id="IPR050979">
    <property type="entry name" value="LD-transpeptidase"/>
</dbReference>
<dbReference type="EC" id="2.-.-.-" evidence="9"/>
<accession>A0ABW4FT59</accession>
<dbReference type="PANTHER" id="PTHR30582:SF33">
    <property type="entry name" value="EXPORTED PROTEIN"/>
    <property type="match status" value="1"/>
</dbReference>
<keyword evidence="10" id="KW-1185">Reference proteome</keyword>
<feature type="signal peptide" evidence="7">
    <location>
        <begin position="1"/>
        <end position="26"/>
    </location>
</feature>
<dbReference type="Pfam" id="PF03734">
    <property type="entry name" value="YkuD"/>
    <property type="match status" value="1"/>
</dbReference>
<evidence type="ECO:0000256" key="4">
    <source>
        <dbReference type="ARBA" id="ARBA00022984"/>
    </source>
</evidence>
<dbReference type="Proteomes" id="UP001597145">
    <property type="component" value="Unassembled WGS sequence"/>
</dbReference>
<dbReference type="PROSITE" id="PS52029">
    <property type="entry name" value="LD_TPASE"/>
    <property type="match status" value="1"/>
</dbReference>
<feature type="chain" id="PRO_5046833379" evidence="7">
    <location>
        <begin position="27"/>
        <end position="165"/>
    </location>
</feature>
<feature type="active site" description="Proton donor/acceptor" evidence="6">
    <location>
        <position position="129"/>
    </location>
</feature>
<dbReference type="RefSeq" id="WP_343985094.1">
    <property type="nucleotide sequence ID" value="NZ_BAAAJG010000026.1"/>
</dbReference>
<protein>
    <submittedName>
        <fullName evidence="9">L,D-transpeptidase</fullName>
        <ecNumber evidence="9">2.-.-.-</ecNumber>
    </submittedName>
</protein>
<dbReference type="Gene3D" id="2.40.440.10">
    <property type="entry name" value="L,D-transpeptidase catalytic domain-like"/>
    <property type="match status" value="1"/>
</dbReference>
<sequence length="165" mass="17267">MVKVLGLLVVMAMASLLGVGVGVASAAPSAPVALPAAEPPPPPPLPATVPDTPCLATARACVELGSDQAWLISDGEVEYGPVPITHGRPGYLTPPGTFQVTFKSRDHVSTIYNSPMPYAVFFNEGIAFHHGSLESKSHGCIRLPRSAARTFFHSLDRGDVVQVVA</sequence>
<evidence type="ECO:0000313" key="9">
    <source>
        <dbReference type="EMBL" id="MFD1533293.1"/>
    </source>
</evidence>
<keyword evidence="7" id="KW-0732">Signal</keyword>
<evidence type="ECO:0000256" key="3">
    <source>
        <dbReference type="ARBA" id="ARBA00022960"/>
    </source>
</evidence>
<evidence type="ECO:0000256" key="7">
    <source>
        <dbReference type="SAM" id="SignalP"/>
    </source>
</evidence>